<feature type="domain" description="Competence protein CoiA-like N-terminal" evidence="1">
    <location>
        <begin position="20"/>
        <end position="49"/>
    </location>
</feature>
<reference evidence="2 3" key="1">
    <citation type="submission" date="2020-02" db="EMBL/GenBank/DDBJ databases">
        <title>Ideonella bacterium strain TBM-1.</title>
        <authorList>
            <person name="Chen W.-M."/>
        </authorList>
    </citation>
    <scope>NUCLEOTIDE SEQUENCE [LARGE SCALE GENOMIC DNA]</scope>
    <source>
        <strain evidence="2 3">TBM-1</strain>
    </source>
</reference>
<dbReference type="RefSeq" id="WP_163458333.1">
    <property type="nucleotide sequence ID" value="NZ_JAAGOH010000018.1"/>
</dbReference>
<name>A0A7C9TLG3_9BURK</name>
<dbReference type="InterPro" id="IPR057253">
    <property type="entry name" value="CoiA-like_N"/>
</dbReference>
<evidence type="ECO:0000313" key="3">
    <source>
        <dbReference type="Proteomes" id="UP000484255"/>
    </source>
</evidence>
<evidence type="ECO:0000259" key="1">
    <source>
        <dbReference type="Pfam" id="PF25164"/>
    </source>
</evidence>
<organism evidence="2 3">
    <name type="scientific">Ideonella livida</name>
    <dbReference type="NCBI Taxonomy" id="2707176"/>
    <lineage>
        <taxon>Bacteria</taxon>
        <taxon>Pseudomonadati</taxon>
        <taxon>Pseudomonadota</taxon>
        <taxon>Betaproteobacteria</taxon>
        <taxon>Burkholderiales</taxon>
        <taxon>Sphaerotilaceae</taxon>
        <taxon>Ideonella</taxon>
    </lineage>
</organism>
<sequence>MRFALVNGIRTEPKKNIRGICQCCGSEVIPKCGRFKVHHWAHKEKSACDPWWENESEWHRKWKSAFPESWQERLFKDPETQEKHIADIYSESKDVAIEFQSYQLKPDELLSREKFYKKLVWVVHGNKNESDRIYFGMSLHKPQTSDPSLYKISWFGRSKLFERWAYCKKKVYIDFGDDVLWHLIEYNPSTKIGFLRTYKKSKFIQFFGGVASAG</sequence>
<gene>
    <name evidence="2" type="ORF">G3A44_14740</name>
</gene>
<proteinExistence type="predicted"/>
<comment type="caution">
    <text evidence="2">The sequence shown here is derived from an EMBL/GenBank/DDBJ whole genome shotgun (WGS) entry which is preliminary data.</text>
</comment>
<dbReference type="Pfam" id="PF25164">
    <property type="entry name" value="CoiA_N"/>
    <property type="match status" value="1"/>
</dbReference>
<evidence type="ECO:0000313" key="2">
    <source>
        <dbReference type="EMBL" id="NDY92444.1"/>
    </source>
</evidence>
<dbReference type="Proteomes" id="UP000484255">
    <property type="component" value="Unassembled WGS sequence"/>
</dbReference>
<protein>
    <recommendedName>
        <fullName evidence="1">Competence protein CoiA-like N-terminal domain-containing protein</fullName>
    </recommendedName>
</protein>
<accession>A0A7C9TLG3</accession>
<dbReference type="AlphaFoldDB" id="A0A7C9TLG3"/>
<keyword evidence="3" id="KW-1185">Reference proteome</keyword>
<dbReference type="EMBL" id="JAAGOH010000018">
    <property type="protein sequence ID" value="NDY92444.1"/>
    <property type="molecule type" value="Genomic_DNA"/>
</dbReference>